<comment type="caution">
    <text evidence="2">The sequence shown here is derived from an EMBL/GenBank/DDBJ whole genome shotgun (WGS) entry which is preliminary data.</text>
</comment>
<keyword evidence="1" id="KW-1133">Transmembrane helix</keyword>
<keyword evidence="3" id="KW-1185">Reference proteome</keyword>
<proteinExistence type="predicted"/>
<dbReference type="EMBL" id="JARK01000082">
    <property type="protein sequence ID" value="EYC43744.1"/>
    <property type="molecule type" value="Genomic_DNA"/>
</dbReference>
<organism evidence="2 3">
    <name type="scientific">Ancylostoma ceylanicum</name>
    <dbReference type="NCBI Taxonomy" id="53326"/>
    <lineage>
        <taxon>Eukaryota</taxon>
        <taxon>Metazoa</taxon>
        <taxon>Ecdysozoa</taxon>
        <taxon>Nematoda</taxon>
        <taxon>Chromadorea</taxon>
        <taxon>Rhabditida</taxon>
        <taxon>Rhabditina</taxon>
        <taxon>Rhabditomorpha</taxon>
        <taxon>Strongyloidea</taxon>
        <taxon>Ancylostomatidae</taxon>
        <taxon>Ancylostomatinae</taxon>
        <taxon>Ancylostoma</taxon>
    </lineage>
</organism>
<dbReference type="AlphaFoldDB" id="A0A016WVA0"/>
<dbReference type="Proteomes" id="UP000024635">
    <property type="component" value="Unassembled WGS sequence"/>
</dbReference>
<evidence type="ECO:0000313" key="3">
    <source>
        <dbReference type="Proteomes" id="UP000024635"/>
    </source>
</evidence>
<dbReference type="OrthoDB" id="10562779at2759"/>
<feature type="transmembrane region" description="Helical" evidence="1">
    <location>
        <begin position="41"/>
        <end position="60"/>
    </location>
</feature>
<keyword evidence="1" id="KW-0812">Transmembrane</keyword>
<evidence type="ECO:0000313" key="2">
    <source>
        <dbReference type="EMBL" id="EYC43744.1"/>
    </source>
</evidence>
<sequence>MRRIVILMVELAGGVSFLLNCYGFYAFVIKSKKKLVSIETPLLFASIAFFTVCCMLHVPLPFVHNFCIVVIASGPVTSGIAAKVVLAASYLSWHACLLIVVNSFIKNYIILCR</sequence>
<gene>
    <name evidence="2" type="primary">Acey_s0482.g2284</name>
    <name evidence="2" type="ORF">Y032_0482g2284</name>
</gene>
<protein>
    <submittedName>
        <fullName evidence="2">Uncharacterized protein</fullName>
    </submittedName>
</protein>
<keyword evidence="1" id="KW-0472">Membrane</keyword>
<accession>A0A016WVA0</accession>
<feature type="transmembrane region" description="Helical" evidence="1">
    <location>
        <begin position="6"/>
        <end position="29"/>
    </location>
</feature>
<evidence type="ECO:0000256" key="1">
    <source>
        <dbReference type="SAM" id="Phobius"/>
    </source>
</evidence>
<feature type="transmembrane region" description="Helical" evidence="1">
    <location>
        <begin position="80"/>
        <end position="105"/>
    </location>
</feature>
<reference evidence="3" key="1">
    <citation type="journal article" date="2015" name="Nat. Genet.">
        <title>The genome and transcriptome of the zoonotic hookworm Ancylostoma ceylanicum identify infection-specific gene families.</title>
        <authorList>
            <person name="Schwarz E.M."/>
            <person name="Hu Y."/>
            <person name="Antoshechkin I."/>
            <person name="Miller M.M."/>
            <person name="Sternberg P.W."/>
            <person name="Aroian R.V."/>
        </authorList>
    </citation>
    <scope>NUCLEOTIDE SEQUENCE</scope>
    <source>
        <strain evidence="3">HY135</strain>
    </source>
</reference>
<name>A0A016WVA0_9BILA</name>